<comment type="similarity">
    <text evidence="2 9">Belongs to the intercrine beta (chemokine CC) family.</text>
</comment>
<dbReference type="CDD" id="cd00272">
    <property type="entry name" value="Chemokine_CC"/>
    <property type="match status" value="1"/>
</dbReference>
<evidence type="ECO:0000256" key="8">
    <source>
        <dbReference type="ARBA" id="ARBA00046726"/>
    </source>
</evidence>
<keyword evidence="6" id="KW-1015">Disulfide bond</keyword>
<dbReference type="Proteomes" id="UP001652741">
    <property type="component" value="Chromosome ssa07"/>
</dbReference>
<sequence length="91" mass="10384">MRSALILLLCVLGAALWSAALANNANVPVECCFKYYPRKIPRHSVREYEMTRSDCSKRAVILVTKKNFRFCANPDDPSIEKIMKSIDESKF</sequence>
<comment type="subunit">
    <text evidence="8">Self-associates. Also heterodimer of MIP-1-alpha(4-69) and MIP-1-beta(3-69). Interacts with CCR1.</text>
</comment>
<accession>A0A1S3SCC4</accession>
<dbReference type="Pfam" id="PF00048">
    <property type="entry name" value="IL8"/>
    <property type="match status" value="1"/>
</dbReference>
<dbReference type="AlphaFoldDB" id="A0A1S3SCC4"/>
<dbReference type="SMR" id="A0A1S3SCC4"/>
<evidence type="ECO:0000313" key="11">
    <source>
        <dbReference type="Proteomes" id="UP001652741"/>
    </source>
</evidence>
<keyword evidence="5 9" id="KW-0732">Signal</keyword>
<feature type="domain" description="Chemokine interleukin-8-like" evidence="10">
    <location>
        <begin position="28"/>
        <end position="86"/>
    </location>
</feature>
<dbReference type="RefSeq" id="XP_014061984.2">
    <property type="nucleotide sequence ID" value="XM_014206509.2"/>
</dbReference>
<dbReference type="GeneID" id="106608548"/>
<dbReference type="KEGG" id="sasa:106608548"/>
<dbReference type="GO" id="GO:0006955">
    <property type="term" value="P:immune response"/>
    <property type="evidence" value="ECO:0007669"/>
    <property type="project" value="InterPro"/>
</dbReference>
<dbReference type="GO" id="GO:0008009">
    <property type="term" value="F:chemokine activity"/>
    <property type="evidence" value="ECO:0007669"/>
    <property type="project" value="InterPro"/>
</dbReference>
<evidence type="ECO:0000256" key="6">
    <source>
        <dbReference type="ARBA" id="ARBA00023157"/>
    </source>
</evidence>
<evidence type="ECO:0000256" key="4">
    <source>
        <dbReference type="ARBA" id="ARBA00022525"/>
    </source>
</evidence>
<keyword evidence="9" id="KW-0145">Chemotaxis</keyword>
<evidence type="ECO:0000256" key="7">
    <source>
        <dbReference type="ARBA" id="ARBA00044740"/>
    </source>
</evidence>
<protein>
    <recommendedName>
        <fullName evidence="9">C-C motif chemokine</fullName>
    </recommendedName>
</protein>
<evidence type="ECO:0000256" key="9">
    <source>
        <dbReference type="RuleBase" id="RU361150"/>
    </source>
</evidence>
<reference evidence="12" key="1">
    <citation type="submission" date="2025-08" db="UniProtKB">
        <authorList>
            <consortium name="RefSeq"/>
        </authorList>
    </citation>
    <scope>IDENTIFICATION</scope>
</reference>
<evidence type="ECO:0000256" key="1">
    <source>
        <dbReference type="ARBA" id="ARBA00004613"/>
    </source>
</evidence>
<evidence type="ECO:0000313" key="12">
    <source>
        <dbReference type="RefSeq" id="XP_014061984.2"/>
    </source>
</evidence>
<evidence type="ECO:0000256" key="2">
    <source>
        <dbReference type="ARBA" id="ARBA00010868"/>
    </source>
</evidence>
<feature type="signal peptide" evidence="9">
    <location>
        <begin position="1"/>
        <end position="22"/>
    </location>
</feature>
<gene>
    <name evidence="12" type="primary">LOC106608548</name>
</gene>
<organism evidence="11 12">
    <name type="scientific">Salmo salar</name>
    <name type="common">Atlantic salmon</name>
    <dbReference type="NCBI Taxonomy" id="8030"/>
    <lineage>
        <taxon>Eukaryota</taxon>
        <taxon>Metazoa</taxon>
        <taxon>Chordata</taxon>
        <taxon>Craniata</taxon>
        <taxon>Vertebrata</taxon>
        <taxon>Euteleostomi</taxon>
        <taxon>Actinopterygii</taxon>
        <taxon>Neopterygii</taxon>
        <taxon>Teleostei</taxon>
        <taxon>Protacanthopterygii</taxon>
        <taxon>Salmoniformes</taxon>
        <taxon>Salmonidae</taxon>
        <taxon>Salmoninae</taxon>
        <taxon>Salmo</taxon>
    </lineage>
</organism>
<dbReference type="SUPFAM" id="SSF54117">
    <property type="entry name" value="Interleukin 8-like chemokines"/>
    <property type="match status" value="1"/>
</dbReference>
<proteinExistence type="inferred from homology"/>
<evidence type="ECO:0000259" key="10">
    <source>
        <dbReference type="SMART" id="SM00199"/>
    </source>
</evidence>
<dbReference type="PaxDb" id="8030-ENSSSAP00000007678"/>
<keyword evidence="11" id="KW-1185">Reference proteome</keyword>
<evidence type="ECO:0000256" key="3">
    <source>
        <dbReference type="ARBA" id="ARBA00022514"/>
    </source>
</evidence>
<feature type="chain" id="PRO_5044998742" description="C-C motif chemokine" evidence="9">
    <location>
        <begin position="23"/>
        <end position="91"/>
    </location>
</feature>
<comment type="subcellular location">
    <subcellularLocation>
        <location evidence="1 9">Secreted</location>
    </subcellularLocation>
</comment>
<dbReference type="GO" id="GO:0005615">
    <property type="term" value="C:extracellular space"/>
    <property type="evidence" value="ECO:0007669"/>
    <property type="project" value="UniProtKB-KW"/>
</dbReference>
<keyword evidence="3 9" id="KW-0202">Cytokine</keyword>
<dbReference type="PROSITE" id="PS00472">
    <property type="entry name" value="SMALL_CYTOKINES_CC"/>
    <property type="match status" value="1"/>
</dbReference>
<dbReference type="Gene3D" id="2.40.50.40">
    <property type="match status" value="1"/>
</dbReference>
<keyword evidence="4 9" id="KW-0964">Secreted</keyword>
<dbReference type="SMART" id="SM00199">
    <property type="entry name" value="SCY"/>
    <property type="match status" value="1"/>
</dbReference>
<dbReference type="PANTHER" id="PTHR12015">
    <property type="entry name" value="SMALL INDUCIBLE CYTOKINE A"/>
    <property type="match status" value="1"/>
</dbReference>
<dbReference type="InterPro" id="IPR036048">
    <property type="entry name" value="Interleukin_8-like_sf"/>
</dbReference>
<name>A0A1S3SCC4_SALSA</name>
<dbReference type="InterPro" id="IPR039809">
    <property type="entry name" value="Chemokine_b/g/d"/>
</dbReference>
<dbReference type="InterPro" id="IPR000827">
    <property type="entry name" value="Chemokine_CC_CS"/>
</dbReference>
<comment type="function">
    <text evidence="7">Monokine with inflammatory and chemokinetic properties. Binds to CCR1, CCR4 and CCR5. One of the major HIV-suppressive factors produced by CD8+ T-cells. Recombinant MIP-1-alpha induces a dose-dependent inhibition of different strains of HIV-1, HIV-2, and simian immunodeficiency virus (SIV).</text>
</comment>
<evidence type="ECO:0000256" key="5">
    <source>
        <dbReference type="ARBA" id="ARBA00022729"/>
    </source>
</evidence>
<dbReference type="InterPro" id="IPR001811">
    <property type="entry name" value="Chemokine_IL8-like_dom"/>
</dbReference>
<dbReference type="STRING" id="8030.ENSSSAP00000007678"/>
<dbReference type="PANTHER" id="PTHR12015:SF183">
    <property type="entry name" value="C-C MOTIF CHEMOKINE 3"/>
    <property type="match status" value="1"/>
</dbReference>
<dbReference type="Bgee" id="ENSSSAG00000003774">
    <property type="expression patterns" value="Expressed in gill filament and 25 other cell types or tissues"/>
</dbReference>